<reference evidence="1 2" key="1">
    <citation type="journal article" date="2023" name="PLoS ONE">
        <title>Complete genome assembly of Hawai'i environmental nontuberculous mycobacteria reveals unexpected co-isolation with methylobacteria.</title>
        <authorList>
            <person name="Hendrix J."/>
            <person name="Epperson L.E."/>
            <person name="Tong E.I."/>
            <person name="Chan Y.L."/>
            <person name="Hasan N.A."/>
            <person name="Dawrs S.N."/>
            <person name="Norton G.J."/>
            <person name="Virdi R."/>
            <person name="Crooks J.L."/>
            <person name="Chan E.D."/>
            <person name="Honda J.R."/>
            <person name="Strong M."/>
        </authorList>
    </citation>
    <scope>NUCLEOTIDE SEQUENCE [LARGE SCALE GENOMIC DNA]</scope>
    <source>
        <strain evidence="1 2">NJH_HI01</strain>
    </source>
</reference>
<organism evidence="1 2">
    <name type="scientific">Methylorubrum rhodesianum</name>
    <dbReference type="NCBI Taxonomy" id="29427"/>
    <lineage>
        <taxon>Bacteria</taxon>
        <taxon>Pseudomonadati</taxon>
        <taxon>Pseudomonadota</taxon>
        <taxon>Alphaproteobacteria</taxon>
        <taxon>Hyphomicrobiales</taxon>
        <taxon>Methylobacteriaceae</taxon>
        <taxon>Methylorubrum</taxon>
    </lineage>
</organism>
<proteinExistence type="predicted"/>
<accession>A0ABU9ZHZ6</accession>
<evidence type="ECO:0000313" key="2">
    <source>
        <dbReference type="Proteomes" id="UP001404845"/>
    </source>
</evidence>
<protein>
    <submittedName>
        <fullName evidence="1">Uncharacterized protein</fullName>
    </submittedName>
</protein>
<dbReference type="EMBL" id="JAQYXL010000001">
    <property type="protein sequence ID" value="MEN3230615.1"/>
    <property type="molecule type" value="Genomic_DNA"/>
</dbReference>
<dbReference type="RefSeq" id="WP_281435674.1">
    <property type="nucleotide sequence ID" value="NZ_JACWCW010000112.1"/>
</dbReference>
<dbReference type="Proteomes" id="UP001404845">
    <property type="component" value="Unassembled WGS sequence"/>
</dbReference>
<gene>
    <name evidence="1" type="ORF">PUR21_23830</name>
</gene>
<sequence length="43" mass="4291">MGWSMTGGNSGALFEPELLGRLGGRLGALGVGLSLDIGSRADT</sequence>
<comment type="caution">
    <text evidence="1">The sequence shown here is derived from an EMBL/GenBank/DDBJ whole genome shotgun (WGS) entry which is preliminary data.</text>
</comment>
<evidence type="ECO:0000313" key="1">
    <source>
        <dbReference type="EMBL" id="MEN3230615.1"/>
    </source>
</evidence>
<name>A0ABU9ZHZ6_9HYPH</name>
<keyword evidence="2" id="KW-1185">Reference proteome</keyword>